<dbReference type="InterPro" id="IPR013216">
    <property type="entry name" value="Methyltransf_11"/>
</dbReference>
<dbReference type="Proteomes" id="UP000029640">
    <property type="component" value="Unassembled WGS sequence"/>
</dbReference>
<evidence type="ECO:0000313" key="3">
    <source>
        <dbReference type="EMBL" id="KGE04946.1"/>
    </source>
</evidence>
<sequence>MTVSYYDRNADILSERYGALAPGEVHASWAGAVLDGRAPGLACDVGAGSGRDANWLAEKGWEVIAVEPSRGMRDRARRYRHARVSWLADCLPALAHLRSLGHRFDLILVSAVWMHLPPRVRERAFRVLSDCLRPGGTLVITLRHGKDEAENRERGFYHVSGEELLALARSHALAAVLHTCAEDSVRPAVAWETLVFSDLVPQP</sequence>
<name>A0A095XYV6_9GAMM</name>
<dbReference type="AlphaFoldDB" id="A0A095XYV6"/>
<protein>
    <recommendedName>
        <fullName evidence="2">Methyltransferase type 11 domain-containing protein</fullName>
    </recommendedName>
</protein>
<dbReference type="CDD" id="cd02440">
    <property type="entry name" value="AdoMet_MTases"/>
    <property type="match status" value="1"/>
</dbReference>
<dbReference type="STRING" id="1265313.HRUBRA_00419"/>
<dbReference type="EMBL" id="AUVB01000013">
    <property type="protein sequence ID" value="KGE04946.1"/>
    <property type="molecule type" value="Genomic_DNA"/>
</dbReference>
<comment type="caution">
    <text evidence="3">The sequence shown here is derived from an EMBL/GenBank/DDBJ whole genome shotgun (WGS) entry which is preliminary data.</text>
</comment>
<dbReference type="Pfam" id="PF08241">
    <property type="entry name" value="Methyltransf_11"/>
    <property type="match status" value="1"/>
</dbReference>
<dbReference type="Gene3D" id="3.40.50.150">
    <property type="entry name" value="Vaccinia Virus protein VP39"/>
    <property type="match status" value="1"/>
</dbReference>
<dbReference type="OrthoDB" id="7348755at2"/>
<feature type="domain" description="Methyltransferase type 11" evidence="2">
    <location>
        <begin position="44"/>
        <end position="140"/>
    </location>
</feature>
<dbReference type="HOGENOM" id="CLU_092062_0_0_6"/>
<gene>
    <name evidence="3" type="ORF">HRUBRA_00419</name>
</gene>
<organism evidence="3 4">
    <name type="scientific">Pseudohaliea rubra DSM 19751</name>
    <dbReference type="NCBI Taxonomy" id="1265313"/>
    <lineage>
        <taxon>Bacteria</taxon>
        <taxon>Pseudomonadati</taxon>
        <taxon>Pseudomonadota</taxon>
        <taxon>Gammaproteobacteria</taxon>
        <taxon>Cellvibrionales</taxon>
        <taxon>Halieaceae</taxon>
        <taxon>Pseudohaliea</taxon>
    </lineage>
</organism>
<keyword evidence="4" id="KW-1185">Reference proteome</keyword>
<evidence type="ECO:0000259" key="2">
    <source>
        <dbReference type="Pfam" id="PF08241"/>
    </source>
</evidence>
<dbReference type="PATRIC" id="fig|1265313.6.peg.415"/>
<dbReference type="SUPFAM" id="SSF53335">
    <property type="entry name" value="S-adenosyl-L-methionine-dependent methyltransferases"/>
    <property type="match status" value="1"/>
</dbReference>
<dbReference type="PANTHER" id="PTHR43861">
    <property type="entry name" value="TRANS-ACONITATE 2-METHYLTRANSFERASE-RELATED"/>
    <property type="match status" value="1"/>
</dbReference>
<evidence type="ECO:0000256" key="1">
    <source>
        <dbReference type="ARBA" id="ARBA00022679"/>
    </source>
</evidence>
<reference evidence="3 4" key="1">
    <citation type="journal article" date="2014" name="Genome Announc.">
        <title>Genome Sequence of Gammaproteobacterial Pseudohaliea rubra Type Strain DSM 19751, Isolated from Coastal Seawater of the Mediterranean Sea.</title>
        <authorList>
            <person name="Spring S."/>
            <person name="Fiebig A."/>
            <person name="Riedel T."/>
            <person name="Goker M."/>
            <person name="Klenk H.P."/>
        </authorList>
    </citation>
    <scope>NUCLEOTIDE SEQUENCE [LARGE SCALE GENOMIC DNA]</scope>
    <source>
        <strain evidence="3 4">DSM 19751</strain>
    </source>
</reference>
<dbReference type="InterPro" id="IPR029063">
    <property type="entry name" value="SAM-dependent_MTases_sf"/>
</dbReference>
<evidence type="ECO:0000313" key="4">
    <source>
        <dbReference type="Proteomes" id="UP000029640"/>
    </source>
</evidence>
<dbReference type="GO" id="GO:0008757">
    <property type="term" value="F:S-adenosylmethionine-dependent methyltransferase activity"/>
    <property type="evidence" value="ECO:0007669"/>
    <property type="project" value="InterPro"/>
</dbReference>
<dbReference type="RefSeq" id="WP_035513837.1">
    <property type="nucleotide sequence ID" value="NZ_KN234746.1"/>
</dbReference>
<accession>A0A095XYV6</accession>
<keyword evidence="1" id="KW-0808">Transferase</keyword>
<proteinExistence type="predicted"/>
<dbReference type="eggNOG" id="COG0500">
    <property type="taxonomic scope" value="Bacteria"/>
</dbReference>
<dbReference type="PANTHER" id="PTHR43861:SF3">
    <property type="entry name" value="PUTATIVE (AFU_ORTHOLOGUE AFUA_2G14390)-RELATED"/>
    <property type="match status" value="1"/>
</dbReference>